<organism evidence="15 16">
    <name type="scientific">Alteromonas halophila</name>
    <dbReference type="NCBI Taxonomy" id="516698"/>
    <lineage>
        <taxon>Bacteria</taxon>
        <taxon>Pseudomonadati</taxon>
        <taxon>Pseudomonadota</taxon>
        <taxon>Gammaproteobacteria</taxon>
        <taxon>Alteromonadales</taxon>
        <taxon>Alteromonadaceae</taxon>
        <taxon>Alteromonas/Salinimonas group</taxon>
        <taxon>Alteromonas</taxon>
    </lineage>
</organism>
<dbReference type="PROSITE" id="PS00177">
    <property type="entry name" value="TOPOISOMERASE_II"/>
    <property type="match status" value="1"/>
</dbReference>
<dbReference type="GO" id="GO:0046872">
    <property type="term" value="F:metal ion binding"/>
    <property type="evidence" value="ECO:0007669"/>
    <property type="project" value="UniProtKB-KW"/>
</dbReference>
<evidence type="ECO:0000256" key="3">
    <source>
        <dbReference type="ARBA" id="ARBA00012895"/>
    </source>
</evidence>
<dbReference type="InterPro" id="IPR049353">
    <property type="entry name" value="GyrB_hook"/>
</dbReference>
<dbReference type="InterPro" id="IPR011557">
    <property type="entry name" value="GyrB"/>
</dbReference>
<dbReference type="HAMAP" id="MF_01898">
    <property type="entry name" value="GyrB"/>
    <property type="match status" value="1"/>
</dbReference>
<dbReference type="GO" id="GO:0003918">
    <property type="term" value="F:DNA topoisomerase type II (double strand cut, ATP-hydrolyzing) activity"/>
    <property type="evidence" value="ECO:0007669"/>
    <property type="project" value="UniProtKB-UniRule"/>
</dbReference>
<protein>
    <recommendedName>
        <fullName evidence="4 13">DNA gyrase subunit B</fullName>
        <ecNumber evidence="3 13">5.6.2.2</ecNumber>
    </recommendedName>
</protein>
<dbReference type="PRINTS" id="PR01159">
    <property type="entry name" value="DNAGYRASEB"/>
</dbReference>
<feature type="binding site" evidence="13">
    <location>
        <position position="502"/>
    </location>
    <ligand>
        <name>Mg(2+)</name>
        <dbReference type="ChEBI" id="CHEBI:18420"/>
        <label>2</label>
    </ligand>
</feature>
<dbReference type="FunFam" id="3.30.230.10:FF:000005">
    <property type="entry name" value="DNA gyrase subunit B"/>
    <property type="match status" value="1"/>
</dbReference>
<dbReference type="EC" id="5.6.2.2" evidence="3 13"/>
<dbReference type="GO" id="GO:0005694">
    <property type="term" value="C:chromosome"/>
    <property type="evidence" value="ECO:0007669"/>
    <property type="project" value="InterPro"/>
</dbReference>
<dbReference type="InterPro" id="IPR013506">
    <property type="entry name" value="Topo_IIA_bsu_dom2"/>
</dbReference>
<dbReference type="CDD" id="cd16928">
    <property type="entry name" value="HATPase_GyrB-like"/>
    <property type="match status" value="1"/>
</dbReference>
<feature type="binding site" evidence="13">
    <location>
        <position position="426"/>
    </location>
    <ligand>
        <name>Mg(2+)</name>
        <dbReference type="ChEBI" id="CHEBI:18420"/>
        <label>1</label>
        <note>catalytic</note>
    </ligand>
</feature>
<evidence type="ECO:0000256" key="7">
    <source>
        <dbReference type="ARBA" id="ARBA00022741"/>
    </source>
</evidence>
<dbReference type="SUPFAM" id="SSF54211">
    <property type="entry name" value="Ribosomal protein S5 domain 2-like"/>
    <property type="match status" value="1"/>
</dbReference>
<dbReference type="InterPro" id="IPR013760">
    <property type="entry name" value="Topo_IIA-like_dom_sf"/>
</dbReference>
<evidence type="ECO:0000256" key="2">
    <source>
        <dbReference type="ARBA" id="ARBA00010708"/>
    </source>
</evidence>
<evidence type="ECO:0000256" key="8">
    <source>
        <dbReference type="ARBA" id="ARBA00022840"/>
    </source>
</evidence>
<dbReference type="Gene3D" id="3.10.20.690">
    <property type="match status" value="1"/>
</dbReference>
<evidence type="ECO:0000256" key="9">
    <source>
        <dbReference type="ARBA" id="ARBA00022842"/>
    </source>
</evidence>
<dbReference type="Pfam" id="PF21249">
    <property type="entry name" value="GyrB_hook"/>
    <property type="match status" value="1"/>
</dbReference>
<dbReference type="NCBIfam" id="NF011501">
    <property type="entry name" value="PRK14939.1"/>
    <property type="match status" value="1"/>
</dbReference>
<dbReference type="InterPro" id="IPR041423">
    <property type="entry name" value="GyrB_insert"/>
</dbReference>
<dbReference type="SUPFAM" id="SSF56719">
    <property type="entry name" value="Type II DNA topoisomerase"/>
    <property type="match status" value="1"/>
</dbReference>
<keyword evidence="10 13" id="KW-0799">Topoisomerase</keyword>
<keyword evidence="7 13" id="KW-0547">Nucleotide-binding</keyword>
<dbReference type="InterPro" id="IPR018522">
    <property type="entry name" value="TopoIIA_CS"/>
</dbReference>
<dbReference type="Gene3D" id="3.30.230.10">
    <property type="match status" value="1"/>
</dbReference>
<evidence type="ECO:0000256" key="10">
    <source>
        <dbReference type="ARBA" id="ARBA00023029"/>
    </source>
</evidence>
<evidence type="ECO:0000256" key="11">
    <source>
        <dbReference type="ARBA" id="ARBA00023125"/>
    </source>
</evidence>
<dbReference type="GO" id="GO:0005524">
    <property type="term" value="F:ATP binding"/>
    <property type="evidence" value="ECO:0007669"/>
    <property type="project" value="UniProtKB-UniRule"/>
</dbReference>
<dbReference type="InterPro" id="IPR013759">
    <property type="entry name" value="Topo_IIA_B_C"/>
</dbReference>
<reference evidence="15" key="2">
    <citation type="submission" date="2020-09" db="EMBL/GenBank/DDBJ databases">
        <authorList>
            <person name="Sun Q."/>
            <person name="Kim S."/>
        </authorList>
    </citation>
    <scope>NUCLEOTIDE SEQUENCE</scope>
    <source>
        <strain evidence="15">KCTC 22164</strain>
    </source>
</reference>
<dbReference type="InterPro" id="IPR014721">
    <property type="entry name" value="Ribsml_uS5_D2-typ_fold_subgr"/>
</dbReference>
<name>A0A918JRV6_9ALTE</name>
<evidence type="ECO:0000256" key="12">
    <source>
        <dbReference type="ARBA" id="ARBA00023235"/>
    </source>
</evidence>
<evidence type="ECO:0000256" key="13">
    <source>
        <dbReference type="HAMAP-Rule" id="MF_01898"/>
    </source>
</evidence>
<dbReference type="PRINTS" id="PR00418">
    <property type="entry name" value="TPI2FAMILY"/>
</dbReference>
<evidence type="ECO:0000256" key="4">
    <source>
        <dbReference type="ARBA" id="ARBA00019166"/>
    </source>
</evidence>
<dbReference type="SMART" id="SM00387">
    <property type="entry name" value="HATPase_c"/>
    <property type="match status" value="1"/>
</dbReference>
<dbReference type="InterPro" id="IPR003594">
    <property type="entry name" value="HATPase_dom"/>
</dbReference>
<dbReference type="GO" id="GO:0005737">
    <property type="term" value="C:cytoplasm"/>
    <property type="evidence" value="ECO:0007669"/>
    <property type="project" value="UniProtKB-SubCell"/>
</dbReference>
<proteinExistence type="inferred from homology"/>
<keyword evidence="8 13" id="KW-0067">ATP-binding</keyword>
<dbReference type="PROSITE" id="PS50880">
    <property type="entry name" value="TOPRIM"/>
    <property type="match status" value="1"/>
</dbReference>
<dbReference type="PANTHER" id="PTHR45866">
    <property type="entry name" value="DNA GYRASE/TOPOISOMERASE SUBUNIT B"/>
    <property type="match status" value="1"/>
</dbReference>
<dbReference type="SUPFAM" id="SSF55874">
    <property type="entry name" value="ATPase domain of HSP90 chaperone/DNA topoisomerase II/histidine kinase"/>
    <property type="match status" value="1"/>
</dbReference>
<feature type="binding site" evidence="13">
    <location>
        <position position="500"/>
    </location>
    <ligand>
        <name>Mg(2+)</name>
        <dbReference type="ChEBI" id="CHEBI:18420"/>
        <label>1</label>
        <note>catalytic</note>
    </ligand>
</feature>
<dbReference type="EMBL" id="BMXP01000013">
    <property type="protein sequence ID" value="GGW96366.1"/>
    <property type="molecule type" value="Genomic_DNA"/>
</dbReference>
<dbReference type="Pfam" id="PF02518">
    <property type="entry name" value="HATPase_c"/>
    <property type="match status" value="1"/>
</dbReference>
<comment type="catalytic activity">
    <reaction evidence="1 13">
        <text>ATP-dependent breakage, passage and rejoining of double-stranded DNA.</text>
        <dbReference type="EC" id="5.6.2.2"/>
    </reaction>
</comment>
<dbReference type="InterPro" id="IPR006171">
    <property type="entry name" value="TOPRIM_dom"/>
</dbReference>
<dbReference type="InterPro" id="IPR001241">
    <property type="entry name" value="Topo_IIA"/>
</dbReference>
<comment type="similarity">
    <text evidence="2 13">Belongs to the type II topoisomerase GyrB family.</text>
</comment>
<dbReference type="CDD" id="cd03366">
    <property type="entry name" value="TOPRIM_TopoIIA_GyrB"/>
    <property type="match status" value="1"/>
</dbReference>
<dbReference type="Pfam" id="PF18053">
    <property type="entry name" value="GyrB_insert"/>
    <property type="match status" value="1"/>
</dbReference>
<comment type="function">
    <text evidence="13">A type II topoisomerase that negatively supercoils closed circular double-stranded (ds) DNA in an ATP-dependent manner to modulate DNA topology and maintain chromosomes in an underwound state. Negative supercoiling favors strand separation, and DNA replication, transcription, recombination and repair, all of which involve strand separation. Also able to catalyze the interconversion of other topological isomers of dsDNA rings, including catenanes and knotted rings. Type II topoisomerases break and join 2 DNA strands simultaneously in an ATP-dependent manner.</text>
</comment>
<dbReference type="FunFam" id="3.40.50.670:FF:000005">
    <property type="entry name" value="DNA gyrase subunit B"/>
    <property type="match status" value="1"/>
</dbReference>
<evidence type="ECO:0000259" key="14">
    <source>
        <dbReference type="PROSITE" id="PS50880"/>
    </source>
</evidence>
<reference evidence="15" key="1">
    <citation type="journal article" date="2014" name="Int. J. Syst. Evol. Microbiol.">
        <title>Complete genome sequence of Corynebacterium casei LMG S-19264T (=DSM 44701T), isolated from a smear-ripened cheese.</title>
        <authorList>
            <consortium name="US DOE Joint Genome Institute (JGI-PGF)"/>
            <person name="Walter F."/>
            <person name="Albersmeier A."/>
            <person name="Kalinowski J."/>
            <person name="Ruckert C."/>
        </authorList>
    </citation>
    <scope>NUCLEOTIDE SEQUENCE</scope>
    <source>
        <strain evidence="15">KCTC 22164</strain>
    </source>
</reference>
<dbReference type="Proteomes" id="UP000631300">
    <property type="component" value="Unassembled WGS sequence"/>
</dbReference>
<dbReference type="InterPro" id="IPR034160">
    <property type="entry name" value="TOPRIM_GyrB"/>
</dbReference>
<keyword evidence="9 13" id="KW-0460">Magnesium</keyword>
<comment type="subcellular location">
    <subcellularLocation>
        <location evidence="13">Cytoplasm</location>
    </subcellularLocation>
</comment>
<dbReference type="GO" id="GO:0006261">
    <property type="term" value="P:DNA-templated DNA replication"/>
    <property type="evidence" value="ECO:0007669"/>
    <property type="project" value="UniProtKB-UniRule"/>
</dbReference>
<dbReference type="FunFam" id="3.40.50.670:FF:000004">
    <property type="entry name" value="DNA gyrase subunit B"/>
    <property type="match status" value="1"/>
</dbReference>
<dbReference type="InterPro" id="IPR000565">
    <property type="entry name" value="Topo_IIA_B"/>
</dbReference>
<feature type="domain" description="Toprim" evidence="14">
    <location>
        <begin position="420"/>
        <end position="535"/>
    </location>
</feature>
<keyword evidence="5 13" id="KW-0963">Cytoplasm</keyword>
<gene>
    <name evidence="13 15" type="primary">gyrB</name>
    <name evidence="15" type="ORF">GCM10007391_33110</name>
</gene>
<comment type="cofactor">
    <cofactor evidence="13">
        <name>Mg(2+)</name>
        <dbReference type="ChEBI" id="CHEBI:18420"/>
    </cofactor>
    <cofactor evidence="13">
        <name>Mn(2+)</name>
        <dbReference type="ChEBI" id="CHEBI:29035"/>
    </cofactor>
    <cofactor evidence="13">
        <name>Ca(2+)</name>
        <dbReference type="ChEBI" id="CHEBI:29108"/>
    </cofactor>
    <text evidence="13">Binds two Mg(2+) per subunit. The magnesium ions form salt bridges with both the protein and the DNA. Can also accept other divalent metal cations, such as Mn(2+) or Ca(2+).</text>
</comment>
<evidence type="ECO:0000313" key="15">
    <source>
        <dbReference type="EMBL" id="GGW96366.1"/>
    </source>
</evidence>
<keyword evidence="12 13" id="KW-0413">Isomerase</keyword>
<feature type="binding site" evidence="13">
    <location>
        <position position="500"/>
    </location>
    <ligand>
        <name>Mg(2+)</name>
        <dbReference type="ChEBI" id="CHEBI:18420"/>
        <label>2</label>
    </ligand>
</feature>
<comment type="caution">
    <text evidence="15">The sequence shown here is derived from an EMBL/GenBank/DDBJ whole genome shotgun (WGS) entry which is preliminary data.</text>
</comment>
<dbReference type="Pfam" id="PF00986">
    <property type="entry name" value="DNA_gyraseB_C"/>
    <property type="match status" value="1"/>
</dbReference>
<dbReference type="FunFam" id="3.30.565.10:FF:000002">
    <property type="entry name" value="DNA gyrase subunit B"/>
    <property type="match status" value="1"/>
</dbReference>
<dbReference type="Pfam" id="PF00204">
    <property type="entry name" value="DNA_gyraseB"/>
    <property type="match status" value="1"/>
</dbReference>
<comment type="miscellaneous">
    <text evidence="13">Few gyrases are as efficient as E.coli at forming negative supercoils. Not all organisms have 2 type II topoisomerases; in organisms with a single type II topoisomerase this enzyme also has to decatenate newly replicated chromosomes.</text>
</comment>
<dbReference type="SMART" id="SM00433">
    <property type="entry name" value="TOP2c"/>
    <property type="match status" value="1"/>
</dbReference>
<evidence type="ECO:0000256" key="1">
    <source>
        <dbReference type="ARBA" id="ARBA00000185"/>
    </source>
</evidence>
<comment type="subunit">
    <text evidence="13">Heterotetramer, composed of two GyrA and two GyrB chains. In the heterotetramer, GyrA contains the active site tyrosine that forms a transient covalent intermediate with DNA, while GyrB binds cofactors and catalyzes ATP hydrolysis.</text>
</comment>
<feature type="site" description="Interaction with DNA" evidence="13">
    <location>
        <position position="454"/>
    </location>
</feature>
<dbReference type="Pfam" id="PF01751">
    <property type="entry name" value="Toprim"/>
    <property type="match status" value="1"/>
</dbReference>
<dbReference type="GO" id="GO:0003677">
    <property type="term" value="F:DNA binding"/>
    <property type="evidence" value="ECO:0007669"/>
    <property type="project" value="UniProtKB-KW"/>
</dbReference>
<keyword evidence="6 13" id="KW-0479">Metal-binding</keyword>
<dbReference type="RefSeq" id="WP_189408312.1">
    <property type="nucleotide sequence ID" value="NZ_BMXP01000013.1"/>
</dbReference>
<dbReference type="Gene3D" id="3.30.565.10">
    <property type="entry name" value="Histidine kinase-like ATPase, C-terminal domain"/>
    <property type="match status" value="1"/>
</dbReference>
<evidence type="ECO:0000256" key="6">
    <source>
        <dbReference type="ARBA" id="ARBA00022723"/>
    </source>
</evidence>
<feature type="site" description="Interaction with DNA" evidence="13">
    <location>
        <position position="451"/>
    </location>
</feature>
<dbReference type="NCBIfam" id="TIGR01059">
    <property type="entry name" value="gyrB"/>
    <property type="match status" value="1"/>
</dbReference>
<keyword evidence="11" id="KW-0238">DNA-binding</keyword>
<dbReference type="NCBIfam" id="NF004189">
    <property type="entry name" value="PRK05644.1"/>
    <property type="match status" value="1"/>
</dbReference>
<keyword evidence="16" id="KW-1185">Reference proteome</keyword>
<dbReference type="CDD" id="cd00822">
    <property type="entry name" value="TopoII_Trans_DNA_gyrase"/>
    <property type="match status" value="1"/>
</dbReference>
<dbReference type="PANTHER" id="PTHR45866:SF1">
    <property type="entry name" value="DNA GYRASE SUBUNIT B, MITOCHONDRIAL"/>
    <property type="match status" value="1"/>
</dbReference>
<dbReference type="InterPro" id="IPR036890">
    <property type="entry name" value="HATPase_C_sf"/>
</dbReference>
<dbReference type="InterPro" id="IPR020568">
    <property type="entry name" value="Ribosomal_Su5_D2-typ_SF"/>
</dbReference>
<evidence type="ECO:0000313" key="16">
    <source>
        <dbReference type="Proteomes" id="UP000631300"/>
    </source>
</evidence>
<dbReference type="AlphaFoldDB" id="A0A918JRV6"/>
<evidence type="ECO:0000256" key="5">
    <source>
        <dbReference type="ARBA" id="ARBA00022490"/>
    </source>
</evidence>
<dbReference type="InterPro" id="IPR002288">
    <property type="entry name" value="DNA_gyrase_B_C"/>
</dbReference>
<sequence>MSEQNNYDSSSIKVLKGLDAVRKRPGMYIGDTDDGTGLHHMVFEVVDNSIDEALAGHCSEITVQIHTDGSVAVSDDGRGIPTEIHEEEGVSAAEVIMTVLHAGGKFDDNSYKVSGGLHGVGVSVVNALSSKLKLRIRRAGKTYEQEYQHGVPQAPLGVMGDTDSTGTMLRFWPSHDTFTNTEFHYDILAKRLRELSFLNSGVSIRLKDERDGREDHFKYDGGIQAFVEYLNDKKTAIHQKVFHFSSERDDGISVEVAMQWNDSFQESIFCFTNNIPQRDGGTHLAGFRGALTRTLNNYMEAEGLNKKSKTSASGDDAREGLTAVISVKVPDPKFSSQTKDKLVSSEVRPAVESAMNEKLAEFLLEHPTEGKVIANKIIDAARAREAARKARDMTRRKGALDLAGLPGKLADCQEKDPALSELYIVEGDSAGGSAKQGRNRKNQAILPLKGKILNVEKARFDKMLSSQEVATLITALGCGIGRDEYNPDKLRYHSIIIMTDADVDGSHIRTLLLTFFYRQMPEIIERGYVYIAQPPLYKVKKGKQEQYLKDDDALINYLTSIALDGASLHTSDDDPGISGVALEELVKKYQAADKMIERMRRVMPATILYRMIYTPTIDLTDLKDDTKLDNIAKHFVEQLTERENDGATYRHEIRRDNELSEFYITIIMRMHGIDYEYHIGHDFIDSTEYERLKELNHSINNMMDNNAFVRRNDRKQPVEAFKDALDWLMGEAKRGQYIQRYKGLGEMNPEQLWETTMDPEGRRMLQVTIEDAIACDQLFTTLMGDHVEPRREFIEANALKVANLDV</sequence>
<dbReference type="Gene3D" id="3.40.50.670">
    <property type="match status" value="2"/>
</dbReference>
<accession>A0A918JRV6</accession>
<dbReference type="GO" id="GO:0006265">
    <property type="term" value="P:DNA topological change"/>
    <property type="evidence" value="ECO:0007669"/>
    <property type="project" value="UniProtKB-UniRule"/>
</dbReference>